<evidence type="ECO:0000313" key="3">
    <source>
        <dbReference type="Proteomes" id="UP000824120"/>
    </source>
</evidence>
<dbReference type="AlphaFoldDB" id="A0A9J6B835"/>
<feature type="compositionally biased region" description="Basic and acidic residues" evidence="1">
    <location>
        <begin position="26"/>
        <end position="35"/>
    </location>
</feature>
<sequence>MKGAIDASLNSSAKKYYIAQWSEREDAEGKHEMAMRQKKGKSSSYSAASTNLAERSANTNF</sequence>
<accession>A0A9J6B835</accession>
<feature type="compositionally biased region" description="Polar residues" evidence="1">
    <location>
        <begin position="50"/>
        <end position="61"/>
    </location>
</feature>
<reference evidence="2 3" key="1">
    <citation type="submission" date="2020-09" db="EMBL/GenBank/DDBJ databases">
        <title>De no assembly of potato wild relative species, Solanum commersonii.</title>
        <authorList>
            <person name="Cho K."/>
        </authorList>
    </citation>
    <scope>NUCLEOTIDE SEQUENCE [LARGE SCALE GENOMIC DNA]</scope>
    <source>
        <strain evidence="2">LZ3.2</strain>
        <tissue evidence="2">Leaf</tissue>
    </source>
</reference>
<evidence type="ECO:0000313" key="2">
    <source>
        <dbReference type="EMBL" id="KAG5632746.1"/>
    </source>
</evidence>
<gene>
    <name evidence="2" type="ORF">H5410_004463</name>
</gene>
<feature type="region of interest" description="Disordered" evidence="1">
    <location>
        <begin position="26"/>
        <end position="61"/>
    </location>
</feature>
<keyword evidence="3" id="KW-1185">Reference proteome</keyword>
<proteinExistence type="predicted"/>
<dbReference type="Proteomes" id="UP000824120">
    <property type="component" value="Chromosome 1"/>
</dbReference>
<protein>
    <submittedName>
        <fullName evidence="2">Uncharacterized protein</fullName>
    </submittedName>
</protein>
<dbReference type="EMBL" id="JACXVP010000001">
    <property type="protein sequence ID" value="KAG5632746.1"/>
    <property type="molecule type" value="Genomic_DNA"/>
</dbReference>
<comment type="caution">
    <text evidence="2">The sequence shown here is derived from an EMBL/GenBank/DDBJ whole genome shotgun (WGS) entry which is preliminary data.</text>
</comment>
<organism evidence="2 3">
    <name type="scientific">Solanum commersonii</name>
    <name type="common">Commerson's wild potato</name>
    <name type="synonym">Commerson's nightshade</name>
    <dbReference type="NCBI Taxonomy" id="4109"/>
    <lineage>
        <taxon>Eukaryota</taxon>
        <taxon>Viridiplantae</taxon>
        <taxon>Streptophyta</taxon>
        <taxon>Embryophyta</taxon>
        <taxon>Tracheophyta</taxon>
        <taxon>Spermatophyta</taxon>
        <taxon>Magnoliopsida</taxon>
        <taxon>eudicotyledons</taxon>
        <taxon>Gunneridae</taxon>
        <taxon>Pentapetalae</taxon>
        <taxon>asterids</taxon>
        <taxon>lamiids</taxon>
        <taxon>Solanales</taxon>
        <taxon>Solanaceae</taxon>
        <taxon>Solanoideae</taxon>
        <taxon>Solaneae</taxon>
        <taxon>Solanum</taxon>
    </lineage>
</organism>
<evidence type="ECO:0000256" key="1">
    <source>
        <dbReference type="SAM" id="MobiDB-lite"/>
    </source>
</evidence>
<name>A0A9J6B835_SOLCO</name>